<dbReference type="GO" id="GO:0098552">
    <property type="term" value="C:side of membrane"/>
    <property type="evidence" value="ECO:0007669"/>
    <property type="project" value="UniProtKB-KW"/>
</dbReference>
<evidence type="ECO:0000256" key="16">
    <source>
        <dbReference type="SAM" id="SignalP"/>
    </source>
</evidence>
<evidence type="ECO:0000256" key="8">
    <source>
        <dbReference type="ARBA" id="ARBA00022729"/>
    </source>
</evidence>
<feature type="domain" description="CFEM" evidence="17">
    <location>
        <begin position="74"/>
        <end position="194"/>
    </location>
</feature>
<evidence type="ECO:0000256" key="5">
    <source>
        <dbReference type="ARBA" id="ARBA00022525"/>
    </source>
</evidence>
<dbReference type="PANTHER" id="PTHR15549:SF26">
    <property type="entry name" value="AXIAL BUDDING PATTERN PROTEIN 2-RELATED"/>
    <property type="match status" value="1"/>
</dbReference>
<dbReference type="Proteomes" id="UP000249526">
    <property type="component" value="Unassembled WGS sequence"/>
</dbReference>
<evidence type="ECO:0000256" key="3">
    <source>
        <dbReference type="ARBA" id="ARBA00004613"/>
    </source>
</evidence>
<keyword evidence="6" id="KW-0336">GPI-anchor</keyword>
<dbReference type="PANTHER" id="PTHR15549">
    <property type="entry name" value="PAIRED IMMUNOGLOBULIN-LIKE TYPE 2 RECEPTOR"/>
    <property type="match status" value="1"/>
</dbReference>
<keyword evidence="9 15" id="KW-1133">Transmembrane helix</keyword>
<evidence type="ECO:0000313" key="19">
    <source>
        <dbReference type="Proteomes" id="UP000249526"/>
    </source>
</evidence>
<accession>A0A8G1R5V7</accession>
<dbReference type="Pfam" id="PF05730">
    <property type="entry name" value="CFEM"/>
    <property type="match status" value="2"/>
</dbReference>
<keyword evidence="6" id="KW-0325">Glycoprotein</keyword>
<evidence type="ECO:0000256" key="12">
    <source>
        <dbReference type="ARBA" id="ARBA00023288"/>
    </source>
</evidence>
<evidence type="ECO:0000256" key="1">
    <source>
        <dbReference type="ARBA" id="ARBA00004167"/>
    </source>
</evidence>
<feature type="region of interest" description="Disordered" evidence="14">
    <location>
        <begin position="225"/>
        <end position="248"/>
    </location>
</feature>
<proteinExistence type="inferred from homology"/>
<feature type="transmembrane region" description="Helical" evidence="15">
    <location>
        <begin position="191"/>
        <end position="215"/>
    </location>
</feature>
<keyword evidence="19" id="KW-1185">Reference proteome</keyword>
<sequence length="248" mass="25422">MKLTISLLLLGAVSAVNGLSECILNCQAEAAASDCSTSNYNQTSCYCNNGNFPIDVQSCLEKSCSDDIGSFHTYRGSQCGGSSATTTATAAASTSTITLSSCILECQSTAADTVGGVCSSSNYNNTACYCDSDSFATQTQDCIFSDCAGQDGTFHQWRGSICASSTTTSSSTSAATSTSSSSGSSGLSKGAIAGISVGSAVAGIAIISLIVFTLLRRRWKSAHTYNEDSDPRNFPLHKMASAETTSVA</sequence>
<evidence type="ECO:0000256" key="6">
    <source>
        <dbReference type="ARBA" id="ARBA00022622"/>
    </source>
</evidence>
<keyword evidence="10 15" id="KW-0472">Membrane</keyword>
<protein>
    <recommendedName>
        <fullName evidence="17">CFEM domain-containing protein</fullName>
    </recommendedName>
</protein>
<evidence type="ECO:0000256" key="7">
    <source>
        <dbReference type="ARBA" id="ARBA00022692"/>
    </source>
</evidence>
<evidence type="ECO:0000313" key="18">
    <source>
        <dbReference type="EMBL" id="RAH60118.1"/>
    </source>
</evidence>
<dbReference type="CDD" id="cd12087">
    <property type="entry name" value="TM_EGFR-like"/>
    <property type="match status" value="1"/>
</dbReference>
<evidence type="ECO:0000256" key="2">
    <source>
        <dbReference type="ARBA" id="ARBA00004589"/>
    </source>
</evidence>
<organism evidence="18 19">
    <name type="scientific">Aspergillus piperis CBS 112811</name>
    <dbReference type="NCBI Taxonomy" id="1448313"/>
    <lineage>
        <taxon>Eukaryota</taxon>
        <taxon>Fungi</taxon>
        <taxon>Dikarya</taxon>
        <taxon>Ascomycota</taxon>
        <taxon>Pezizomycotina</taxon>
        <taxon>Eurotiomycetes</taxon>
        <taxon>Eurotiomycetidae</taxon>
        <taxon>Eurotiales</taxon>
        <taxon>Aspergillaceae</taxon>
        <taxon>Aspergillus</taxon>
        <taxon>Aspergillus subgen. Circumdati</taxon>
    </lineage>
</organism>
<dbReference type="InterPro" id="IPR051694">
    <property type="entry name" value="Immunoregulatory_rcpt-like"/>
</dbReference>
<evidence type="ECO:0000256" key="10">
    <source>
        <dbReference type="ARBA" id="ARBA00023136"/>
    </source>
</evidence>
<keyword evidence="7 15" id="KW-0812">Transmembrane</keyword>
<name>A0A8G1R5V7_9EURO</name>
<evidence type="ECO:0000256" key="9">
    <source>
        <dbReference type="ARBA" id="ARBA00022989"/>
    </source>
</evidence>
<keyword evidence="8 16" id="KW-0732">Signal</keyword>
<comment type="subcellular location">
    <subcellularLocation>
        <location evidence="2">Membrane</location>
        <topology evidence="2">Lipid-anchor</topology>
        <topology evidence="2">GPI-anchor</topology>
    </subcellularLocation>
    <subcellularLocation>
        <location evidence="1">Membrane</location>
        <topology evidence="1">Single-pass membrane protein</topology>
    </subcellularLocation>
    <subcellularLocation>
        <location evidence="3">Secreted</location>
    </subcellularLocation>
</comment>
<dbReference type="EMBL" id="KZ825057">
    <property type="protein sequence ID" value="RAH60118.1"/>
    <property type="molecule type" value="Genomic_DNA"/>
</dbReference>
<feature type="chain" id="PRO_5034082019" description="CFEM domain-containing protein" evidence="16">
    <location>
        <begin position="19"/>
        <end position="248"/>
    </location>
</feature>
<dbReference type="GO" id="GO:0071944">
    <property type="term" value="C:cell periphery"/>
    <property type="evidence" value="ECO:0007669"/>
    <property type="project" value="UniProtKB-ARBA"/>
</dbReference>
<keyword evidence="5" id="KW-0964">Secreted</keyword>
<dbReference type="SMART" id="SM00747">
    <property type="entry name" value="CFEM"/>
    <property type="match status" value="2"/>
</dbReference>
<keyword evidence="11" id="KW-1015">Disulfide bond</keyword>
<evidence type="ECO:0000256" key="13">
    <source>
        <dbReference type="PROSITE-ProRule" id="PRU01356"/>
    </source>
</evidence>
<dbReference type="InterPro" id="IPR008427">
    <property type="entry name" value="Extracellular_membr_CFEM_dom"/>
</dbReference>
<feature type="region of interest" description="Disordered" evidence="14">
    <location>
        <begin position="165"/>
        <end position="187"/>
    </location>
</feature>
<gene>
    <name evidence="18" type="ORF">BO85DRAFT_485277</name>
</gene>
<comment type="caution">
    <text evidence="13">Lacks conserved residue(s) required for the propagation of feature annotation.</text>
</comment>
<feature type="signal peptide" evidence="16">
    <location>
        <begin position="1"/>
        <end position="18"/>
    </location>
</feature>
<dbReference type="AlphaFoldDB" id="A0A8G1R5V7"/>
<evidence type="ECO:0000256" key="11">
    <source>
        <dbReference type="ARBA" id="ARBA00023157"/>
    </source>
</evidence>
<evidence type="ECO:0000259" key="17">
    <source>
        <dbReference type="PROSITE" id="PS52012"/>
    </source>
</evidence>
<keyword evidence="12" id="KW-0449">Lipoprotein</keyword>
<dbReference type="PROSITE" id="PS52012">
    <property type="entry name" value="CFEM"/>
    <property type="match status" value="1"/>
</dbReference>
<evidence type="ECO:0000256" key="4">
    <source>
        <dbReference type="ARBA" id="ARBA00010031"/>
    </source>
</evidence>
<dbReference type="GeneID" id="37166719"/>
<dbReference type="GO" id="GO:0005576">
    <property type="term" value="C:extracellular region"/>
    <property type="evidence" value="ECO:0007669"/>
    <property type="project" value="UniProtKB-SubCell"/>
</dbReference>
<reference evidence="18 19" key="1">
    <citation type="submission" date="2018-02" db="EMBL/GenBank/DDBJ databases">
        <title>The genomes of Aspergillus section Nigri reveals drivers in fungal speciation.</title>
        <authorList>
            <consortium name="DOE Joint Genome Institute"/>
            <person name="Vesth T.C."/>
            <person name="Nybo J."/>
            <person name="Theobald S."/>
            <person name="Brandl J."/>
            <person name="Frisvad J.C."/>
            <person name="Nielsen K.F."/>
            <person name="Lyhne E.K."/>
            <person name="Kogle M.E."/>
            <person name="Kuo A."/>
            <person name="Riley R."/>
            <person name="Clum A."/>
            <person name="Nolan M."/>
            <person name="Lipzen A."/>
            <person name="Salamov A."/>
            <person name="Henrissat B."/>
            <person name="Wiebenga A."/>
            <person name="De vries R.P."/>
            <person name="Grigoriev I.V."/>
            <person name="Mortensen U.H."/>
            <person name="Andersen M.R."/>
            <person name="Baker S.E."/>
        </authorList>
    </citation>
    <scope>NUCLEOTIDE SEQUENCE [LARGE SCALE GENOMIC DNA]</scope>
    <source>
        <strain evidence="18 19">CBS 112811</strain>
    </source>
</reference>
<comment type="similarity">
    <text evidence="4">Belongs to the RBT5 family.</text>
</comment>
<evidence type="ECO:0000256" key="14">
    <source>
        <dbReference type="SAM" id="MobiDB-lite"/>
    </source>
</evidence>
<dbReference type="RefSeq" id="XP_025518040.1">
    <property type="nucleotide sequence ID" value="XM_025663317.1"/>
</dbReference>
<evidence type="ECO:0000256" key="15">
    <source>
        <dbReference type="SAM" id="Phobius"/>
    </source>
</evidence>